<dbReference type="PANTHER" id="PTHR43737:SF1">
    <property type="entry name" value="DUF1501 DOMAIN-CONTAINING PROTEIN"/>
    <property type="match status" value="1"/>
</dbReference>
<sequence>MQRRRFLQATTALGAAAPLLRGWAAAPELPRFLLVFLRGGYDGASLLLPQDSGSRAFYAESRPRLAIAPPGSDDGARALDSDWALAPAVADTLLPLWQARQLTFVPFAGSQDNNRSHFETQDRFELGLPVGQAVGSEGRSGFLARLAIELGLATREHAGRELLSFTEQLPLVLQGAGPVGNVSLRNLGRPALDERQMTLLSRLYAGHPLEAAVQEGLATRGEVMREMAAEPMDPGRRAVAASAFANEARRIGRLMRERVALGFVDVGGWDTHANQGAATGVLANRLAELSTGLAALAAEMGPTWQRCTVLVASEFGRTWRENGTRGTDHGHGSVCWLLGGALRGGRIAGEQVVLGQPTLHQNRDWPVLNDYRPLLAGLWARQYGLSAERLARVFPQAAPRDLGLV</sequence>
<reference evidence="1" key="1">
    <citation type="submission" date="2021-04" db="EMBL/GenBank/DDBJ databases">
        <title>The genome sequence of Ideonella sp. 4Y11.</title>
        <authorList>
            <person name="Liu Y."/>
        </authorList>
    </citation>
    <scope>NUCLEOTIDE SEQUENCE</scope>
    <source>
        <strain evidence="1">4Y11</strain>
    </source>
</reference>
<evidence type="ECO:0000313" key="1">
    <source>
        <dbReference type="EMBL" id="MBQ0959336.1"/>
    </source>
</evidence>
<dbReference type="Pfam" id="PF07394">
    <property type="entry name" value="DUF1501"/>
    <property type="match status" value="1"/>
</dbReference>
<name>A0A941BG10_9BURK</name>
<dbReference type="Proteomes" id="UP000678374">
    <property type="component" value="Unassembled WGS sequence"/>
</dbReference>
<dbReference type="PANTHER" id="PTHR43737">
    <property type="entry name" value="BLL7424 PROTEIN"/>
    <property type="match status" value="1"/>
</dbReference>
<dbReference type="RefSeq" id="WP_210801939.1">
    <property type="nucleotide sequence ID" value="NZ_JAGQDE010000007.1"/>
</dbReference>
<dbReference type="PROSITE" id="PS51318">
    <property type="entry name" value="TAT"/>
    <property type="match status" value="1"/>
</dbReference>
<keyword evidence="2" id="KW-1185">Reference proteome</keyword>
<dbReference type="AlphaFoldDB" id="A0A941BG10"/>
<accession>A0A941BG10</accession>
<dbReference type="EMBL" id="JAGQDE010000007">
    <property type="protein sequence ID" value="MBQ0959336.1"/>
    <property type="molecule type" value="Genomic_DNA"/>
</dbReference>
<comment type="caution">
    <text evidence="1">The sequence shown here is derived from an EMBL/GenBank/DDBJ whole genome shotgun (WGS) entry which is preliminary data.</text>
</comment>
<protein>
    <submittedName>
        <fullName evidence="1">DUF1501 domain-containing protein</fullName>
    </submittedName>
</protein>
<proteinExistence type="predicted"/>
<dbReference type="InterPro" id="IPR010869">
    <property type="entry name" value="DUF1501"/>
</dbReference>
<gene>
    <name evidence="1" type="ORF">KAK06_10280</name>
</gene>
<dbReference type="InterPro" id="IPR006311">
    <property type="entry name" value="TAT_signal"/>
</dbReference>
<organism evidence="1 2">
    <name type="scientific">Ideonella aquatica</name>
    <dbReference type="NCBI Taxonomy" id="2824119"/>
    <lineage>
        <taxon>Bacteria</taxon>
        <taxon>Pseudomonadati</taxon>
        <taxon>Pseudomonadota</taxon>
        <taxon>Betaproteobacteria</taxon>
        <taxon>Burkholderiales</taxon>
        <taxon>Sphaerotilaceae</taxon>
        <taxon>Ideonella</taxon>
    </lineage>
</organism>
<evidence type="ECO:0000313" key="2">
    <source>
        <dbReference type="Proteomes" id="UP000678374"/>
    </source>
</evidence>